<dbReference type="InterPro" id="IPR025997">
    <property type="entry name" value="SBP_2_dom"/>
</dbReference>
<evidence type="ECO:0000256" key="3">
    <source>
        <dbReference type="ARBA" id="ARBA00022729"/>
    </source>
</evidence>
<dbReference type="PANTHER" id="PTHR46847">
    <property type="entry name" value="D-ALLOSE-BINDING PERIPLASMIC PROTEIN-RELATED"/>
    <property type="match status" value="1"/>
</dbReference>
<dbReference type="GO" id="GO:0030246">
    <property type="term" value="F:carbohydrate binding"/>
    <property type="evidence" value="ECO:0007669"/>
    <property type="project" value="UniProtKB-ARBA"/>
</dbReference>
<dbReference type="CDD" id="cd01536">
    <property type="entry name" value="PBP1_ABC_sugar_binding-like"/>
    <property type="match status" value="1"/>
</dbReference>
<feature type="domain" description="Periplasmic binding protein" evidence="5">
    <location>
        <begin position="59"/>
        <end position="314"/>
    </location>
</feature>
<dbReference type="EMBL" id="CAFBMR010000081">
    <property type="protein sequence ID" value="CAB4923683.1"/>
    <property type="molecule type" value="Genomic_DNA"/>
</dbReference>
<dbReference type="Gene3D" id="3.40.50.2300">
    <property type="match status" value="2"/>
</dbReference>
<feature type="region of interest" description="Disordered" evidence="4">
    <location>
        <begin position="30"/>
        <end position="51"/>
    </location>
</feature>
<name>A0A6J7HYY8_9ZZZZ</name>
<dbReference type="SUPFAM" id="SSF53822">
    <property type="entry name" value="Periplasmic binding protein-like I"/>
    <property type="match status" value="1"/>
</dbReference>
<gene>
    <name evidence="6" type="ORF">UFOPK3610_01558</name>
</gene>
<proteinExistence type="inferred from homology"/>
<dbReference type="PROSITE" id="PS51257">
    <property type="entry name" value="PROKAR_LIPOPROTEIN"/>
    <property type="match status" value="1"/>
</dbReference>
<comment type="similarity">
    <text evidence="2">Belongs to the bacterial solute-binding protein 2 family.</text>
</comment>
<keyword evidence="3" id="KW-0732">Signal</keyword>
<dbReference type="GO" id="GO:0030313">
    <property type="term" value="C:cell envelope"/>
    <property type="evidence" value="ECO:0007669"/>
    <property type="project" value="UniProtKB-SubCell"/>
</dbReference>
<protein>
    <submittedName>
        <fullName evidence="6">Unannotated protein</fullName>
    </submittedName>
</protein>
<dbReference type="Pfam" id="PF13407">
    <property type="entry name" value="Peripla_BP_4"/>
    <property type="match status" value="1"/>
</dbReference>
<evidence type="ECO:0000259" key="5">
    <source>
        <dbReference type="Pfam" id="PF13407"/>
    </source>
</evidence>
<dbReference type="InterPro" id="IPR028082">
    <property type="entry name" value="Peripla_BP_I"/>
</dbReference>
<sequence>MLRIGFKASMVAAVAAAGLLAACSSGGGSSSSSPAPSSSGAPTSSSAPTTSAAPMDITIGVSFYTERIPIYATMHEGVQAKADELGVNVVFTDANGEAATQSDQLANFVTKGVAAIICSPADATALVPAYKAARDAGVFMISAGNKVADDQEDAFVGPDLVDYAKQTMDKLIEAIGGKGDIMIISGPPQIAFVQLQQMGWDASLAAHPDVKVIATGVDDDLSPAKALDVATSLLSANPSVKGIMSSTDNISVGVIQAMEGLGIDPATVATAGWDAQADAVKLVAEGKYTLTLSYLAYKWGEVALQTAVDMVNGKMPASHYVTTPGLFIDKANAATLTPDQISGKTAL</sequence>
<organism evidence="6">
    <name type="scientific">freshwater metagenome</name>
    <dbReference type="NCBI Taxonomy" id="449393"/>
    <lineage>
        <taxon>unclassified sequences</taxon>
        <taxon>metagenomes</taxon>
        <taxon>ecological metagenomes</taxon>
    </lineage>
</organism>
<evidence type="ECO:0000256" key="4">
    <source>
        <dbReference type="SAM" id="MobiDB-lite"/>
    </source>
</evidence>
<dbReference type="AlphaFoldDB" id="A0A6J7HYY8"/>
<reference evidence="6" key="1">
    <citation type="submission" date="2020-05" db="EMBL/GenBank/DDBJ databases">
        <authorList>
            <person name="Chiriac C."/>
            <person name="Salcher M."/>
            <person name="Ghai R."/>
            <person name="Kavagutti S V."/>
        </authorList>
    </citation>
    <scope>NUCLEOTIDE SEQUENCE</scope>
</reference>
<dbReference type="PANTHER" id="PTHR46847:SF1">
    <property type="entry name" value="D-ALLOSE-BINDING PERIPLASMIC PROTEIN-RELATED"/>
    <property type="match status" value="1"/>
</dbReference>
<comment type="subcellular location">
    <subcellularLocation>
        <location evidence="1">Cell envelope</location>
    </subcellularLocation>
</comment>
<evidence type="ECO:0000256" key="2">
    <source>
        <dbReference type="ARBA" id="ARBA00007639"/>
    </source>
</evidence>
<accession>A0A6J7HYY8</accession>
<evidence type="ECO:0000256" key="1">
    <source>
        <dbReference type="ARBA" id="ARBA00004196"/>
    </source>
</evidence>
<evidence type="ECO:0000313" key="6">
    <source>
        <dbReference type="EMBL" id="CAB4923683.1"/>
    </source>
</evidence>